<organism evidence="2 3">
    <name type="scientific">Jannaschia helgolandensis</name>
    <dbReference type="NCBI Taxonomy" id="188906"/>
    <lineage>
        <taxon>Bacteria</taxon>
        <taxon>Pseudomonadati</taxon>
        <taxon>Pseudomonadota</taxon>
        <taxon>Alphaproteobacteria</taxon>
        <taxon>Rhodobacterales</taxon>
        <taxon>Roseobacteraceae</taxon>
        <taxon>Jannaschia</taxon>
    </lineage>
</organism>
<feature type="signal peptide" evidence="1">
    <location>
        <begin position="1"/>
        <end position="17"/>
    </location>
</feature>
<dbReference type="EMBL" id="FNZQ01000004">
    <property type="protein sequence ID" value="SEL33056.1"/>
    <property type="molecule type" value="Genomic_DNA"/>
</dbReference>
<dbReference type="Proteomes" id="UP000199283">
    <property type="component" value="Unassembled WGS sequence"/>
</dbReference>
<accession>A0A1H7PBQ4</accession>
<dbReference type="Pfam" id="PF20107">
    <property type="entry name" value="DUF6497"/>
    <property type="match status" value="1"/>
</dbReference>
<evidence type="ECO:0000313" key="3">
    <source>
        <dbReference type="Proteomes" id="UP000199283"/>
    </source>
</evidence>
<gene>
    <name evidence="2" type="ORF">SAMN04488526_2482</name>
</gene>
<keyword evidence="3" id="KW-1185">Reference proteome</keyword>
<dbReference type="RefSeq" id="WP_092763155.1">
    <property type="nucleotide sequence ID" value="NZ_FNZQ01000004.1"/>
</dbReference>
<protein>
    <recommendedName>
        <fullName evidence="4">Acetolactate synthase</fullName>
    </recommendedName>
</protein>
<proteinExistence type="predicted"/>
<keyword evidence="1" id="KW-0732">Signal</keyword>
<name>A0A1H7PBQ4_9RHOB</name>
<dbReference type="STRING" id="188906.SAMN04488526_2482"/>
<dbReference type="OrthoDB" id="7862028at2"/>
<sequence length="128" mass="13664">MIRVAALLLAVATPVVAQETIPSGQALVLWEVMWERIEGGGTQAVLRFIAPGVAREGGTVGPEAALTDLDWLCATHAVPLSRLPAARADSVVITMMDRPVPRGVTDPDATQYFGLYTIENGECSPEDY</sequence>
<evidence type="ECO:0008006" key="4">
    <source>
        <dbReference type="Google" id="ProtNLM"/>
    </source>
</evidence>
<dbReference type="AlphaFoldDB" id="A0A1H7PBQ4"/>
<dbReference type="InterPro" id="IPR045467">
    <property type="entry name" value="DUF6497"/>
</dbReference>
<feature type="chain" id="PRO_5011645643" description="Acetolactate synthase" evidence="1">
    <location>
        <begin position="18"/>
        <end position="128"/>
    </location>
</feature>
<evidence type="ECO:0000256" key="1">
    <source>
        <dbReference type="SAM" id="SignalP"/>
    </source>
</evidence>
<evidence type="ECO:0000313" key="2">
    <source>
        <dbReference type="EMBL" id="SEL33056.1"/>
    </source>
</evidence>
<reference evidence="2 3" key="1">
    <citation type="submission" date="2016-10" db="EMBL/GenBank/DDBJ databases">
        <authorList>
            <person name="de Groot N.N."/>
        </authorList>
    </citation>
    <scope>NUCLEOTIDE SEQUENCE [LARGE SCALE GENOMIC DNA]</scope>
    <source>
        <strain evidence="2 3">DSM 14858</strain>
    </source>
</reference>